<feature type="compositionally biased region" description="Low complexity" evidence="1">
    <location>
        <begin position="191"/>
        <end position="205"/>
    </location>
</feature>
<feature type="domain" description="DUF4398" evidence="3">
    <location>
        <begin position="44"/>
        <end position="118"/>
    </location>
</feature>
<dbReference type="Pfam" id="PF14346">
    <property type="entry name" value="DUF4398"/>
    <property type="match status" value="1"/>
</dbReference>
<keyword evidence="2" id="KW-0732">Signal</keyword>
<feature type="compositionally biased region" description="Low complexity" evidence="1">
    <location>
        <begin position="139"/>
        <end position="174"/>
    </location>
</feature>
<sequence length="219" mass="22399">MVHIFSPSTGRLPRKRIGTAASVLTLAAVLALSGCASVPPPDGAMSQAQAQLQAARDAGAADYAPVDLGFAQDKFQQAQAAMAARKYDLAADLAEEASADAMLARTKARLGAARAEIQSKLEENNRVRTQNEEAKAEAQQHAAQQQAALATQQAAQQAGGGAPAPAGSAALPAQEPLPDLPAPSSSTLNAPLPQQDQGQPGQGFQNVPEPSQQPNGGQP</sequence>
<evidence type="ECO:0000313" key="4">
    <source>
        <dbReference type="EMBL" id="PWK85735.1"/>
    </source>
</evidence>
<name>A0A316I016_9GAMM</name>
<feature type="chain" id="PRO_5016285205" evidence="2">
    <location>
        <begin position="37"/>
        <end position="219"/>
    </location>
</feature>
<dbReference type="AlphaFoldDB" id="A0A316I016"/>
<accession>A0A316I016</accession>
<proteinExistence type="predicted"/>
<protein>
    <submittedName>
        <fullName evidence="4">Uncharacterized protein DUF4398</fullName>
    </submittedName>
</protein>
<dbReference type="Proteomes" id="UP000245812">
    <property type="component" value="Unassembled WGS sequence"/>
</dbReference>
<dbReference type="EMBL" id="QGHC01000008">
    <property type="protein sequence ID" value="PWK85735.1"/>
    <property type="molecule type" value="Genomic_DNA"/>
</dbReference>
<feature type="region of interest" description="Disordered" evidence="1">
    <location>
        <begin position="121"/>
        <end position="219"/>
    </location>
</feature>
<evidence type="ECO:0000259" key="3">
    <source>
        <dbReference type="Pfam" id="PF14346"/>
    </source>
</evidence>
<reference evidence="4 5" key="1">
    <citation type="submission" date="2018-05" db="EMBL/GenBank/DDBJ databases">
        <title>Genomic Encyclopedia of Type Strains, Phase IV (KMG-IV): sequencing the most valuable type-strain genomes for metagenomic binning, comparative biology and taxonomic classification.</title>
        <authorList>
            <person name="Goeker M."/>
        </authorList>
    </citation>
    <scope>NUCLEOTIDE SEQUENCE [LARGE SCALE GENOMIC DNA]</scope>
    <source>
        <strain evidence="4 5">DSM 14263</strain>
    </source>
</reference>
<dbReference type="InterPro" id="IPR025511">
    <property type="entry name" value="DUF4398"/>
</dbReference>
<organism evidence="4 5">
    <name type="scientific">Fulvimonas soli</name>
    <dbReference type="NCBI Taxonomy" id="155197"/>
    <lineage>
        <taxon>Bacteria</taxon>
        <taxon>Pseudomonadati</taxon>
        <taxon>Pseudomonadota</taxon>
        <taxon>Gammaproteobacteria</taxon>
        <taxon>Lysobacterales</taxon>
        <taxon>Rhodanobacteraceae</taxon>
        <taxon>Fulvimonas</taxon>
    </lineage>
</organism>
<evidence type="ECO:0000256" key="2">
    <source>
        <dbReference type="SAM" id="SignalP"/>
    </source>
</evidence>
<evidence type="ECO:0000256" key="1">
    <source>
        <dbReference type="SAM" id="MobiDB-lite"/>
    </source>
</evidence>
<keyword evidence="5" id="KW-1185">Reference proteome</keyword>
<gene>
    <name evidence="4" type="ORF">C7456_10830</name>
</gene>
<feature type="compositionally biased region" description="Basic and acidic residues" evidence="1">
    <location>
        <begin position="121"/>
        <end position="138"/>
    </location>
</feature>
<dbReference type="Gene3D" id="1.20.1270.390">
    <property type="match status" value="1"/>
</dbReference>
<feature type="compositionally biased region" description="Polar residues" evidence="1">
    <location>
        <begin position="208"/>
        <end position="219"/>
    </location>
</feature>
<comment type="caution">
    <text evidence="4">The sequence shown here is derived from an EMBL/GenBank/DDBJ whole genome shotgun (WGS) entry which is preliminary data.</text>
</comment>
<evidence type="ECO:0000313" key="5">
    <source>
        <dbReference type="Proteomes" id="UP000245812"/>
    </source>
</evidence>
<feature type="signal peptide" evidence="2">
    <location>
        <begin position="1"/>
        <end position="36"/>
    </location>
</feature>